<evidence type="ECO:0000313" key="1">
    <source>
        <dbReference type="EMBL" id="ASR46202.1"/>
    </source>
</evidence>
<sequence>MIEKPLFKVNSNSLHIPQVNPDQEEVLQQEVYFIENNNVLVRRILESGVTLNEFPFESQDVEEVILSNVEVQFALCQFYTMYDTDASNQPKYIGELHYFNNEAVQLSDKIIFRLLSIFDSLRVAYKKGKAHVQITLSSASTMGKIYNVYQELHKEDRLNPFIKFFLGKGQKNSLQNTLHDTFQYRPDISELHELETNQEERIFIEFIQNQLMLSPYFVCYCAGWSEEEVFESRTMKKLAKYFQNIFFLSGKKGFQTVMLIICN</sequence>
<dbReference type="EMBL" id="CP020028">
    <property type="protein sequence ID" value="ASR46202.1"/>
    <property type="molecule type" value="Genomic_DNA"/>
</dbReference>
<dbReference type="Proteomes" id="UP000214666">
    <property type="component" value="Chromosome"/>
</dbReference>
<accession>A0A222WJK8</accession>
<proteinExistence type="predicted"/>
<dbReference type="KEGG" id="pkb:B4V02_05615"/>
<dbReference type="AlphaFoldDB" id="A0A222WJK8"/>
<reference evidence="1 2" key="1">
    <citation type="submission" date="2017-03" db="EMBL/GenBank/DDBJ databases">
        <title>Complete genome sequence of Paenibacillus Kribbensis producing bioflocculants.</title>
        <authorList>
            <person name="Lee H.-G."/>
            <person name="Oh H.-M."/>
        </authorList>
    </citation>
    <scope>NUCLEOTIDE SEQUENCE [LARGE SCALE GENOMIC DNA]</scope>
    <source>
        <strain evidence="1 2">AM49</strain>
    </source>
</reference>
<dbReference type="OrthoDB" id="2584505at2"/>
<organism evidence="1 2">
    <name type="scientific">Paenibacillus kribbensis</name>
    <dbReference type="NCBI Taxonomy" id="172713"/>
    <lineage>
        <taxon>Bacteria</taxon>
        <taxon>Bacillati</taxon>
        <taxon>Bacillota</taxon>
        <taxon>Bacilli</taxon>
        <taxon>Bacillales</taxon>
        <taxon>Paenibacillaceae</taxon>
        <taxon>Paenibacillus</taxon>
    </lineage>
</organism>
<protein>
    <submittedName>
        <fullName evidence="1">Uncharacterized protein</fullName>
    </submittedName>
</protein>
<gene>
    <name evidence="1" type="ORF">B4V02_05615</name>
</gene>
<dbReference type="RefSeq" id="WP_094154048.1">
    <property type="nucleotide sequence ID" value="NZ_CP020028.1"/>
</dbReference>
<evidence type="ECO:0000313" key="2">
    <source>
        <dbReference type="Proteomes" id="UP000214666"/>
    </source>
</evidence>
<keyword evidence="2" id="KW-1185">Reference proteome</keyword>
<name>A0A222WJK8_9BACL</name>